<accession>A0A496PMS3</accession>
<gene>
    <name evidence="3" type="ORF">DWQ67_03095</name>
</gene>
<dbReference type="SMART" id="SM00062">
    <property type="entry name" value="PBPb"/>
    <property type="match status" value="1"/>
</dbReference>
<keyword evidence="4" id="KW-1185">Reference proteome</keyword>
<reference evidence="3 4" key="1">
    <citation type="submission" date="2018-07" db="EMBL/GenBank/DDBJ databases">
        <title>Arthrobacter sp. nov., isolated from raw cow's milk with high bacterial count.</title>
        <authorList>
            <person name="Hahne J."/>
            <person name="Isele D."/>
            <person name="Lipski A."/>
        </authorList>
    </citation>
    <scope>NUCLEOTIDE SEQUENCE [LARGE SCALE GENOMIC DNA]</scope>
    <source>
        <strain evidence="3 4">JZ R-183</strain>
    </source>
</reference>
<organism evidence="3 4">
    <name type="scientific">Galactobacter caseinivorans</name>
    <dbReference type="NCBI Taxonomy" id="2676123"/>
    <lineage>
        <taxon>Bacteria</taxon>
        <taxon>Bacillati</taxon>
        <taxon>Actinomycetota</taxon>
        <taxon>Actinomycetes</taxon>
        <taxon>Micrococcales</taxon>
        <taxon>Micrococcaceae</taxon>
        <taxon>Galactobacter</taxon>
    </lineage>
</organism>
<dbReference type="Pfam" id="PF00497">
    <property type="entry name" value="SBP_bac_3"/>
    <property type="match status" value="1"/>
</dbReference>
<name>A0A496PMS3_9MICC</name>
<keyword evidence="1" id="KW-0732">Signal</keyword>
<dbReference type="Proteomes" id="UP000273119">
    <property type="component" value="Unassembled WGS sequence"/>
</dbReference>
<dbReference type="AlphaFoldDB" id="A0A496PMS3"/>
<proteinExistence type="predicted"/>
<comment type="caution">
    <text evidence="3">The sequence shown here is derived from an EMBL/GenBank/DDBJ whole genome shotgun (WGS) entry which is preliminary data.</text>
</comment>
<evidence type="ECO:0000313" key="4">
    <source>
        <dbReference type="Proteomes" id="UP000273119"/>
    </source>
</evidence>
<protein>
    <submittedName>
        <fullName evidence="3">ABC transporter substrate-binding protein</fullName>
    </submittedName>
</protein>
<dbReference type="InterPro" id="IPR006311">
    <property type="entry name" value="TAT_signal"/>
</dbReference>
<dbReference type="PROSITE" id="PS51318">
    <property type="entry name" value="TAT"/>
    <property type="match status" value="1"/>
</dbReference>
<sequence>MAKKLSRKQALLLTGAGVLVLALAGGGTALALNVNRSPALETQQAAAAQPFDLNASNAASRPRLEQVPEAVAQLKASGFTPAVPGKLTVATAVAAPPLTFLAADDNTTVLGVEADQAQLVADGLGLELNLVTVSWADWPLGLQSGKYDIVSSNVTVTDERKKLFDFASTREDLLGFLVAKDSKLESIKEATDVSGLKLSVSSGTNQEKVLLQWNKELKAAGKEPAELVYYDDFAAASLAISSGRIDGFLSPNPTAQYQVQSTGQFKVVGTIQGGWPATAPIAIGTAKGNGLIKPVNTVVNAAIKQGSYGKLLTRWGLGAEALKRSTINPEGIPATVG</sequence>
<evidence type="ECO:0000313" key="3">
    <source>
        <dbReference type="EMBL" id="RKW71831.1"/>
    </source>
</evidence>
<evidence type="ECO:0000259" key="2">
    <source>
        <dbReference type="SMART" id="SM00062"/>
    </source>
</evidence>
<dbReference type="InterPro" id="IPR001638">
    <property type="entry name" value="Solute-binding_3/MltF_N"/>
</dbReference>
<feature type="domain" description="Solute-binding protein family 3/N-terminal" evidence="2">
    <location>
        <begin position="86"/>
        <end position="319"/>
    </location>
</feature>
<dbReference type="PANTHER" id="PTHR35936">
    <property type="entry name" value="MEMBRANE-BOUND LYTIC MUREIN TRANSGLYCOSYLASE F"/>
    <property type="match status" value="1"/>
</dbReference>
<evidence type="ECO:0000256" key="1">
    <source>
        <dbReference type="ARBA" id="ARBA00022729"/>
    </source>
</evidence>
<dbReference type="PANTHER" id="PTHR35936:SF17">
    <property type="entry name" value="ARGININE-BINDING EXTRACELLULAR PROTEIN ARTP"/>
    <property type="match status" value="1"/>
</dbReference>
<dbReference type="EMBL" id="QQXL01000001">
    <property type="protein sequence ID" value="RKW71831.1"/>
    <property type="molecule type" value="Genomic_DNA"/>
</dbReference>
<dbReference type="SUPFAM" id="SSF53850">
    <property type="entry name" value="Periplasmic binding protein-like II"/>
    <property type="match status" value="1"/>
</dbReference>
<dbReference type="Gene3D" id="3.40.190.10">
    <property type="entry name" value="Periplasmic binding protein-like II"/>
    <property type="match status" value="2"/>
</dbReference>
<dbReference type="CDD" id="cd01004">
    <property type="entry name" value="PBP2_MidA_like"/>
    <property type="match status" value="1"/>
</dbReference>
<dbReference type="RefSeq" id="WP_121484094.1">
    <property type="nucleotide sequence ID" value="NZ_QQXL01000001.1"/>
</dbReference>